<dbReference type="SUPFAM" id="SSF57850">
    <property type="entry name" value="RING/U-box"/>
    <property type="match status" value="1"/>
</dbReference>
<feature type="coiled-coil region" evidence="1">
    <location>
        <begin position="482"/>
        <end position="527"/>
    </location>
</feature>
<dbReference type="Gene3D" id="3.30.40.10">
    <property type="entry name" value="Zinc/RING finger domain, C3HC4 (zinc finger)"/>
    <property type="match status" value="1"/>
</dbReference>
<gene>
    <name evidence="4" type="ORF">PGLA2088_LOCUS22843</name>
</gene>
<feature type="region of interest" description="Disordered" evidence="2">
    <location>
        <begin position="536"/>
        <end position="575"/>
    </location>
</feature>
<dbReference type="GO" id="GO:0004842">
    <property type="term" value="F:ubiquitin-protein transferase activity"/>
    <property type="evidence" value="ECO:0007669"/>
    <property type="project" value="InterPro"/>
</dbReference>
<dbReference type="GO" id="GO:0016567">
    <property type="term" value="P:protein ubiquitination"/>
    <property type="evidence" value="ECO:0007669"/>
    <property type="project" value="InterPro"/>
</dbReference>
<evidence type="ECO:0000259" key="3">
    <source>
        <dbReference type="SMART" id="SM00504"/>
    </source>
</evidence>
<organism evidence="4 5">
    <name type="scientific">Polarella glacialis</name>
    <name type="common">Dinoflagellate</name>
    <dbReference type="NCBI Taxonomy" id="89957"/>
    <lineage>
        <taxon>Eukaryota</taxon>
        <taxon>Sar</taxon>
        <taxon>Alveolata</taxon>
        <taxon>Dinophyceae</taxon>
        <taxon>Suessiales</taxon>
        <taxon>Suessiaceae</taxon>
        <taxon>Polarella</taxon>
    </lineage>
</organism>
<evidence type="ECO:0000313" key="5">
    <source>
        <dbReference type="Proteomes" id="UP000626109"/>
    </source>
</evidence>
<dbReference type="Pfam" id="PF04564">
    <property type="entry name" value="U-box"/>
    <property type="match status" value="1"/>
</dbReference>
<dbReference type="EMBL" id="CAJNNW010026055">
    <property type="protein sequence ID" value="CAE8682239.1"/>
    <property type="molecule type" value="Genomic_DNA"/>
</dbReference>
<dbReference type="SMART" id="SM00504">
    <property type="entry name" value="Ubox"/>
    <property type="match status" value="1"/>
</dbReference>
<protein>
    <recommendedName>
        <fullName evidence="3">U-box domain-containing protein</fullName>
    </recommendedName>
</protein>
<evidence type="ECO:0000313" key="4">
    <source>
        <dbReference type="EMBL" id="CAE8682239.1"/>
    </source>
</evidence>
<accession>A0A813JN31</accession>
<comment type="caution">
    <text evidence="4">The sequence shown here is derived from an EMBL/GenBank/DDBJ whole genome shotgun (WGS) entry which is preliminary data.</text>
</comment>
<evidence type="ECO:0000256" key="1">
    <source>
        <dbReference type="SAM" id="Coils"/>
    </source>
</evidence>
<sequence length="690" mass="76262">MANLAADEPAPGADLTVPADVIALIGIGVSLIKLEELYGCDLVRDSALSFVKGESHGRRLEVGAALLERSISLKAAALSDEAFVQSLLASLEEDPEEMLMDPLMMVPLKDPCVLSSGFVLDRETVLDEQGRVRISQCPFSRQPLLDYVYPLHFLRERVKEWKLQRLDRAVSIVADFLEQKNQGAAERVFVIAERFLDEVGDATYVHRANRLSELEQKLDMPKSPSRALRSYRRSASVLGEADKAALVCKAVQEFLTEAKDCLAAGDPHGANAWLGQDILEWLHSATVRPHWKSLVLEFLRTMLRLSRETGGDAGCRRGWWAALFKQLGLAAWLREEAGEEPELRGVDIWDGNWLIRWIDGGSAEITVCAGSFVVFEENYHLDTTSMPTQFFWGDGTVQRARSLRQNVITWVTSHPDPTLRTIEWVRSSCATDSPTDSPTDSLAAAVPSNVRVVNREVLDDFALYTAGSFQIRAHRPEDSDRYEAIEREMASLKHQAIEHESHQASFAAQLLELRQDLESRMEILEARVEQFAPAVSCSPGSPNLRRPQTAEAPLSNGHGLHQKAAGDGRQRAHSLSQAAARLFGRPQTLAEQNEELHTVMRRSRGGQVEDTQDSRQQFSDAAAEAFAPFRRCRPGSTSPRERASSSDAVGYGQVVHERAPCYPTSETGSASGREAGPPPSLASNRGHLSA</sequence>
<evidence type="ECO:0000256" key="2">
    <source>
        <dbReference type="SAM" id="MobiDB-lite"/>
    </source>
</evidence>
<dbReference type="InterPro" id="IPR013083">
    <property type="entry name" value="Znf_RING/FYVE/PHD"/>
</dbReference>
<name>A0A813JN31_POLGL</name>
<dbReference type="InterPro" id="IPR003613">
    <property type="entry name" value="Ubox_domain"/>
</dbReference>
<dbReference type="AlphaFoldDB" id="A0A813JN31"/>
<dbReference type="Proteomes" id="UP000626109">
    <property type="component" value="Unassembled WGS sequence"/>
</dbReference>
<feature type="domain" description="U-box" evidence="3">
    <location>
        <begin position="98"/>
        <end position="161"/>
    </location>
</feature>
<proteinExistence type="predicted"/>
<keyword evidence="1" id="KW-0175">Coiled coil</keyword>
<feature type="region of interest" description="Disordered" evidence="2">
    <location>
        <begin position="625"/>
        <end position="690"/>
    </location>
</feature>
<reference evidence="4" key="1">
    <citation type="submission" date="2021-02" db="EMBL/GenBank/DDBJ databases">
        <authorList>
            <person name="Dougan E. K."/>
            <person name="Rhodes N."/>
            <person name="Thang M."/>
            <person name="Chan C."/>
        </authorList>
    </citation>
    <scope>NUCLEOTIDE SEQUENCE</scope>
</reference>
<feature type="non-terminal residue" evidence="4">
    <location>
        <position position="1"/>
    </location>
</feature>